<gene>
    <name evidence="3" type="ORF">CWS31_006765</name>
</gene>
<dbReference type="CDD" id="cd08168">
    <property type="entry name" value="Cytochrom_C3"/>
    <property type="match status" value="1"/>
</dbReference>
<name>A0ABY3MYN8_9GAMM</name>
<reference evidence="3 4" key="1">
    <citation type="submission" date="2019-08" db="EMBL/GenBank/DDBJ databases">
        <title>Microbe sample from Colwellia echini.</title>
        <authorList>
            <person name="Christiansen L."/>
            <person name="Pathiraja D."/>
            <person name="Schultz-Johansen M."/>
            <person name="Choi I.-G."/>
            <person name="Stougaard P."/>
        </authorList>
    </citation>
    <scope>NUCLEOTIDE SEQUENCE [LARGE SCALE GENOMIC DNA]</scope>
    <source>
        <strain evidence="3 4">A3</strain>
    </source>
</reference>
<protein>
    <recommendedName>
        <fullName evidence="5">LVIVD repeat-containing protein</fullName>
    </recommendedName>
</protein>
<evidence type="ECO:0000313" key="4">
    <source>
        <dbReference type="Proteomes" id="UP000815846"/>
    </source>
</evidence>
<evidence type="ECO:0000313" key="3">
    <source>
        <dbReference type="EMBL" id="TYK66319.1"/>
    </source>
</evidence>
<keyword evidence="1" id="KW-0732">Signal</keyword>
<organism evidence="3 4">
    <name type="scientific">Colwellia echini</name>
    <dbReference type="NCBI Taxonomy" id="1982103"/>
    <lineage>
        <taxon>Bacteria</taxon>
        <taxon>Pseudomonadati</taxon>
        <taxon>Pseudomonadota</taxon>
        <taxon>Gammaproteobacteria</taxon>
        <taxon>Alteromonadales</taxon>
        <taxon>Colwelliaceae</taxon>
        <taxon>Colwellia</taxon>
    </lineage>
</organism>
<evidence type="ECO:0008006" key="5">
    <source>
        <dbReference type="Google" id="ProtNLM"/>
    </source>
</evidence>
<dbReference type="InterPro" id="IPR036280">
    <property type="entry name" value="Multihaem_cyt_sf"/>
</dbReference>
<keyword evidence="4" id="KW-1185">Reference proteome</keyword>
<dbReference type="Proteomes" id="UP000815846">
    <property type="component" value="Unassembled WGS sequence"/>
</dbReference>
<accession>A0ABY3MYN8</accession>
<dbReference type="PANTHER" id="PTHR35038:SF8">
    <property type="entry name" value="C-TYPE POLYHEME CYTOCHROME OMCC"/>
    <property type="match status" value="1"/>
</dbReference>
<evidence type="ECO:0000256" key="1">
    <source>
        <dbReference type="ARBA" id="ARBA00022729"/>
    </source>
</evidence>
<dbReference type="SUPFAM" id="SSF48695">
    <property type="entry name" value="Multiheme cytochromes"/>
    <property type="match status" value="2"/>
</dbReference>
<evidence type="ECO:0000256" key="2">
    <source>
        <dbReference type="SAM" id="MobiDB-lite"/>
    </source>
</evidence>
<dbReference type="InterPro" id="IPR011044">
    <property type="entry name" value="Quino_amine_DH_bsu"/>
</dbReference>
<sequence length="1302" mass="143705">MITNSKNLLSRITTNIAAWAVLCVLFFSALSSFTVVAAGIYNKVAVNYSYTPPAPKNQTPEQALQKSTGCLTCHTDTDSMTMHESPGVILGCTDCHGGNSAVIKPFDAKKDDAIYTESFNKAHVLPSYPADWNFPASANPQNSYTLLNRESPEYVRFVNPSDLRVAEESCGACHMPTVQAAKRSIMATGAMLYGAASYANNILPYKNYILGEAYTREGEATAIAGPPLADFEKATKDHGVLPILYPLPKWQNVPSGDIFRVFERGGRNIINQFPETAIPNSLGQLQRLEEPGRPDIKQSNRGNGTGGRISVPLLNTHKTRLNDPLMWFLGTNDNPGDFRTSGCGSCHVVYANDREPRHSGPYAEFGHTGQTQTVDPTIAKQEDGHPIKHVFSRAIPTSQCMSCHMHQPNMFMNTFLGYTMWDYEADAPAMFPKKQKYPTDEEKFKSMQTNPEGAAVRGLWSEQDFLRDVWTKNDEMNDTQFADYHGHGWNFRAVFKKDRKGNLLDKENEVIDPKDPQKFDKSVHMSSVHLDVGMHCVDCHFSQDNHGNGHVYGEVAGAVEIDCVDCHGTVKDYPSLKTSGPAAPPGGTDLSLIRNPDGKKRFEWKSDGLYQRSLLWPDLEWKLSLLKDVVDPKNKEFNAKAARSKMMAKDTTNQHWGTDVEADNLAHSNDEMECYTCHQSWTTSCGGCHLPIEANWKTESKHYEGGESRNYASYNPQVVRDQIFMLGRRGDINGGKIAPIRSTSGLVLSSTNSSREKIYVQQPPISASGYSSQAMNPHFAHTVRKEETRVCSDCHLSKDSDNNAIFTQTLGLGTDFIDFIGYHAYVGGSESVEAVQVTEWEEPQAVIGSYLQKYVYPDFYQQHIENEMEIDIGYSHSSGQVNCMQLRGEYLYAAAGEKGMVVYDVASIANKGVSQRIITSPASSLGQDTTVESTNATCVSLVTTQPVAPERNQGELMRVANQEKPTHPIYTYALITDAEEGLILTNIDTLADGEPRNNFLTRALTWNENDVLKGAKHITVGGRYVYIIADAGLVVLDLDNPLKPKYLTTVALNKGHSVAQQFRYLFVTDADGLKTIDITEPENAFVVTDNTIKLEQANRVFVSRTFAYVAAGKDGLAIVDITKPESMKTYQVFNANGKLTDAQDVVIASTNASLFAYIADGAAGLKVVQLTSPESQPRFYGFSPDPKPVLIAWYPTSSSALSLSRGLERDRAVDETGGQVSVFSRLGSGPLTEADMKGLYLDKNNKPWFVEDTIEEVGKEIHFGVETPKLVVPEILANKLAKQLAEIKAIKAVAEPSTDAKE</sequence>
<dbReference type="PANTHER" id="PTHR35038">
    <property type="entry name" value="DISSIMILATORY SULFITE REDUCTASE SIRA"/>
    <property type="match status" value="1"/>
</dbReference>
<dbReference type="SUPFAM" id="SSF50969">
    <property type="entry name" value="YVTN repeat-like/Quinoprotein amine dehydrogenase"/>
    <property type="match status" value="1"/>
</dbReference>
<dbReference type="Pfam" id="PF08309">
    <property type="entry name" value="LVIVD"/>
    <property type="match status" value="2"/>
</dbReference>
<proteinExistence type="predicted"/>
<dbReference type="InterPro" id="IPR051829">
    <property type="entry name" value="Multiheme_Cytochr_ET"/>
</dbReference>
<comment type="caution">
    <text evidence="3">The sequence shown here is derived from an EMBL/GenBank/DDBJ whole genome shotgun (WGS) entry which is preliminary data.</text>
</comment>
<dbReference type="EMBL" id="PJAI02000005">
    <property type="protein sequence ID" value="TYK66319.1"/>
    <property type="molecule type" value="Genomic_DNA"/>
</dbReference>
<dbReference type="InterPro" id="IPR013211">
    <property type="entry name" value="LVIVD"/>
</dbReference>
<feature type="region of interest" description="Disordered" evidence="2">
    <location>
        <begin position="292"/>
        <end position="311"/>
    </location>
</feature>